<proteinExistence type="predicted"/>
<sequence length="197" mass="21784">MERTCLLSATHPCLLPRLSSSSWTCVCTTHANRDHRKERGWGAQPTKPFPFPCSSHLDTPQIALPTKYLPASLPRYRGSTNTPTISSYRQMPSPPTNTPFAARLGHLVISVFESPSDLGASRPTTYQQVPCWTTEAPYLFVPCARFLSASDEHDDYHPHDLTRPFLPVPRSNENSNMSASPYLRPGGMLVSGKSTLG</sequence>
<feature type="region of interest" description="Disordered" evidence="1">
    <location>
        <begin position="176"/>
        <end position="197"/>
    </location>
</feature>
<dbReference type="EMBL" id="VYYT01000046">
    <property type="protein sequence ID" value="KAK2774423.1"/>
    <property type="molecule type" value="Genomic_DNA"/>
</dbReference>
<evidence type="ECO:0000313" key="3">
    <source>
        <dbReference type="Proteomes" id="UP001281614"/>
    </source>
</evidence>
<name>A0AAD9YQP6_COLKA</name>
<protein>
    <submittedName>
        <fullName evidence="2">Uncharacterized protein</fullName>
    </submittedName>
</protein>
<organism evidence="2 3">
    <name type="scientific">Colletotrichum kahawae</name>
    <name type="common">Coffee berry disease fungus</name>
    <dbReference type="NCBI Taxonomy" id="34407"/>
    <lineage>
        <taxon>Eukaryota</taxon>
        <taxon>Fungi</taxon>
        <taxon>Dikarya</taxon>
        <taxon>Ascomycota</taxon>
        <taxon>Pezizomycotina</taxon>
        <taxon>Sordariomycetes</taxon>
        <taxon>Hypocreomycetidae</taxon>
        <taxon>Glomerellales</taxon>
        <taxon>Glomerellaceae</taxon>
        <taxon>Colletotrichum</taxon>
        <taxon>Colletotrichum gloeosporioides species complex</taxon>
    </lineage>
</organism>
<dbReference type="AlphaFoldDB" id="A0AAD9YQP6"/>
<reference evidence="2" key="1">
    <citation type="submission" date="2023-02" db="EMBL/GenBank/DDBJ databases">
        <title>Colletotrichum kahawae CIFC_Que2 genome sequencing and assembly.</title>
        <authorList>
            <person name="Baroncelli R."/>
        </authorList>
    </citation>
    <scope>NUCLEOTIDE SEQUENCE</scope>
    <source>
        <strain evidence="2">CIFC_Que2</strain>
    </source>
</reference>
<comment type="caution">
    <text evidence="2">The sequence shown here is derived from an EMBL/GenBank/DDBJ whole genome shotgun (WGS) entry which is preliminary data.</text>
</comment>
<gene>
    <name evidence="2" type="ORF">CKAH01_03656</name>
</gene>
<evidence type="ECO:0000313" key="2">
    <source>
        <dbReference type="EMBL" id="KAK2774423.1"/>
    </source>
</evidence>
<accession>A0AAD9YQP6</accession>
<evidence type="ECO:0000256" key="1">
    <source>
        <dbReference type="SAM" id="MobiDB-lite"/>
    </source>
</evidence>
<keyword evidence="3" id="KW-1185">Reference proteome</keyword>
<dbReference type="Proteomes" id="UP001281614">
    <property type="component" value="Unassembled WGS sequence"/>
</dbReference>